<dbReference type="Proteomes" id="UP001280591">
    <property type="component" value="Unassembled WGS sequence"/>
</dbReference>
<name>A0ABU5G2D1_9STRE</name>
<keyword evidence="2" id="KW-1185">Reference proteome</keyword>
<protein>
    <recommendedName>
        <fullName evidence="3">Phage protein</fullName>
    </recommendedName>
</protein>
<evidence type="ECO:0008006" key="3">
    <source>
        <dbReference type="Google" id="ProtNLM"/>
    </source>
</evidence>
<comment type="caution">
    <text evidence="1">The sequence shown here is derived from an EMBL/GenBank/DDBJ whole genome shotgun (WGS) entry which is preliminary data.</text>
</comment>
<proteinExistence type="predicted"/>
<dbReference type="EMBL" id="JAXHDP010000009">
    <property type="protein sequence ID" value="MDY4346546.1"/>
    <property type="molecule type" value="Genomic_DNA"/>
</dbReference>
<dbReference type="RefSeq" id="WP_320692559.1">
    <property type="nucleotide sequence ID" value="NZ_JAXHDP010000009.1"/>
</dbReference>
<reference evidence="1 2" key="1">
    <citation type="submission" date="2023-11" db="EMBL/GenBank/DDBJ databases">
        <title>Streptococcus wuxiensis sp. nov., Streptococcus jiangnanensis sp. nov., Streptococcus fermentans sp. nov., three novel members of the genus Streptococcus isolated from breast milk.</title>
        <authorList>
            <person name="Zhou Y."/>
            <person name="Yang B."/>
        </authorList>
    </citation>
    <scope>NUCLEOTIDE SEQUENCE [LARGE SCALE GENOMIC DNA]</scope>
    <source>
        <strain evidence="1 2">BJSWXB5TM5</strain>
    </source>
</reference>
<organism evidence="1 2">
    <name type="scientific">Streptococcus fermentans</name>
    <dbReference type="NCBI Taxonomy" id="3095082"/>
    <lineage>
        <taxon>Bacteria</taxon>
        <taxon>Bacillati</taxon>
        <taxon>Bacillota</taxon>
        <taxon>Bacilli</taxon>
        <taxon>Lactobacillales</taxon>
        <taxon>Streptococcaceae</taxon>
        <taxon>Streptococcus</taxon>
    </lineage>
</organism>
<evidence type="ECO:0000313" key="1">
    <source>
        <dbReference type="EMBL" id="MDY4346546.1"/>
    </source>
</evidence>
<evidence type="ECO:0000313" key="2">
    <source>
        <dbReference type="Proteomes" id="UP001280591"/>
    </source>
</evidence>
<accession>A0ABU5G2D1</accession>
<sequence>MNELERTALNEILRTVTYIAEKLDELELTTAFLKGSVDALKLRTDQFVSDPSSQEH</sequence>
<gene>
    <name evidence="1" type="ORF">SPC81_08060</name>
</gene>